<name>F4R4K7_MELLP</name>
<dbReference type="VEuPathDB" id="FungiDB:MELLADRAFT_101388"/>
<reference evidence="3" key="1">
    <citation type="journal article" date="2011" name="Proc. Natl. Acad. Sci. U.S.A.">
        <title>Obligate biotrophy features unraveled by the genomic analysis of rust fungi.</title>
        <authorList>
            <person name="Duplessis S."/>
            <person name="Cuomo C.A."/>
            <person name="Lin Y.-C."/>
            <person name="Aerts A."/>
            <person name="Tisserant E."/>
            <person name="Veneault-Fourrey C."/>
            <person name="Joly D.L."/>
            <person name="Hacquard S."/>
            <person name="Amselem J."/>
            <person name="Cantarel B.L."/>
            <person name="Chiu R."/>
            <person name="Coutinho P.M."/>
            <person name="Feau N."/>
            <person name="Field M."/>
            <person name="Frey P."/>
            <person name="Gelhaye E."/>
            <person name="Goldberg J."/>
            <person name="Grabherr M.G."/>
            <person name="Kodira C.D."/>
            <person name="Kohler A."/>
            <person name="Kuees U."/>
            <person name="Lindquist E.A."/>
            <person name="Lucas S.M."/>
            <person name="Mago R."/>
            <person name="Mauceli E."/>
            <person name="Morin E."/>
            <person name="Murat C."/>
            <person name="Pangilinan J.L."/>
            <person name="Park R."/>
            <person name="Pearson M."/>
            <person name="Quesneville H."/>
            <person name="Rouhier N."/>
            <person name="Sakthikumar S."/>
            <person name="Salamov A.A."/>
            <person name="Schmutz J."/>
            <person name="Selles B."/>
            <person name="Shapiro H."/>
            <person name="Tanguay P."/>
            <person name="Tuskan G.A."/>
            <person name="Henrissat B."/>
            <person name="Van de Peer Y."/>
            <person name="Rouze P."/>
            <person name="Ellis J.G."/>
            <person name="Dodds P.N."/>
            <person name="Schein J.E."/>
            <person name="Zhong S."/>
            <person name="Hamelin R.C."/>
            <person name="Grigoriev I.V."/>
            <person name="Szabo L.J."/>
            <person name="Martin F."/>
        </authorList>
    </citation>
    <scope>NUCLEOTIDE SEQUENCE [LARGE SCALE GENOMIC DNA]</scope>
    <source>
        <strain evidence="3">98AG31 / pathotype 3-4-7</strain>
    </source>
</reference>
<feature type="region of interest" description="Disordered" evidence="1">
    <location>
        <begin position="321"/>
        <end position="345"/>
    </location>
</feature>
<feature type="region of interest" description="Disordered" evidence="1">
    <location>
        <begin position="1"/>
        <end position="37"/>
    </location>
</feature>
<evidence type="ECO:0000256" key="1">
    <source>
        <dbReference type="SAM" id="MobiDB-lite"/>
    </source>
</evidence>
<protein>
    <submittedName>
        <fullName evidence="2">Uncharacterized protein</fullName>
    </submittedName>
</protein>
<feature type="compositionally biased region" description="Basic residues" evidence="1">
    <location>
        <begin position="253"/>
        <end position="270"/>
    </location>
</feature>
<proteinExistence type="predicted"/>
<dbReference type="Proteomes" id="UP000001072">
    <property type="component" value="Unassembled WGS sequence"/>
</dbReference>
<dbReference type="GeneID" id="18921354"/>
<feature type="compositionally biased region" description="Polar residues" evidence="1">
    <location>
        <begin position="327"/>
        <end position="345"/>
    </location>
</feature>
<keyword evidence="3" id="KW-1185">Reference proteome</keyword>
<dbReference type="RefSeq" id="XP_007403920.1">
    <property type="nucleotide sequence ID" value="XM_007403858.1"/>
</dbReference>
<evidence type="ECO:0000313" key="3">
    <source>
        <dbReference type="Proteomes" id="UP000001072"/>
    </source>
</evidence>
<dbReference type="EMBL" id="GL883090">
    <property type="protein sequence ID" value="EGG12982.1"/>
    <property type="molecule type" value="Genomic_DNA"/>
</dbReference>
<feature type="region of interest" description="Disordered" evidence="1">
    <location>
        <begin position="116"/>
        <end position="276"/>
    </location>
</feature>
<dbReference type="InParanoid" id="F4R4K7"/>
<dbReference type="HOGENOM" id="CLU_804298_0_0_1"/>
<accession>F4R4K7</accession>
<organism evidence="3">
    <name type="scientific">Melampsora larici-populina (strain 98AG31 / pathotype 3-4-7)</name>
    <name type="common">Poplar leaf rust fungus</name>
    <dbReference type="NCBI Taxonomy" id="747676"/>
    <lineage>
        <taxon>Eukaryota</taxon>
        <taxon>Fungi</taxon>
        <taxon>Dikarya</taxon>
        <taxon>Basidiomycota</taxon>
        <taxon>Pucciniomycotina</taxon>
        <taxon>Pucciniomycetes</taxon>
        <taxon>Pucciniales</taxon>
        <taxon>Melampsoraceae</taxon>
        <taxon>Melampsora</taxon>
    </lineage>
</organism>
<dbReference type="KEGG" id="mlr:MELLADRAFT_101388"/>
<dbReference type="AlphaFoldDB" id="F4R4K7"/>
<sequence length="345" mass="37620">MASTSRSAEEKKLAQAEERRRRAESRAPKEGEGNVDMNLIQEAGQIAREEDLLESHQVIHGAGPKAAFRESKGADSRSQALLEALTHALDTNNGVEARKLVADFNDSYGSLVAMDYDGYVPPEPKGSVHDQPSLQAQESQKSVPQAQTQQKSASSRLMDSSQLLALISGPLPFSGQEPQSNGAGTGVHPPVVAKTIPEIEIQMKKRAKKRKGKKRAERVEAPSSSSDESKGQKSRKKKKEEPSSSDESDDSKPKKKKRKRKASSKKKKQLKLTQTLIEGNVAVGSRSPIRREIPIKVTSITTGATSPPRRAKLTYMAKPYYQHKGAKQNQAPSAQKAQPTEAQNA</sequence>
<evidence type="ECO:0000313" key="2">
    <source>
        <dbReference type="EMBL" id="EGG12982.1"/>
    </source>
</evidence>
<feature type="compositionally biased region" description="Basic and acidic residues" evidence="1">
    <location>
        <begin position="7"/>
        <end position="32"/>
    </location>
</feature>
<gene>
    <name evidence="2" type="ORF">MELLADRAFT_101388</name>
</gene>
<feature type="compositionally biased region" description="Polar residues" evidence="1">
    <location>
        <begin position="130"/>
        <end position="163"/>
    </location>
</feature>
<feature type="compositionally biased region" description="Basic residues" evidence="1">
    <location>
        <begin position="204"/>
        <end position="216"/>
    </location>
</feature>